<dbReference type="NCBIfam" id="TIGR02727">
    <property type="entry name" value="MTHFS_bact"/>
    <property type="match status" value="1"/>
</dbReference>
<proteinExistence type="inferred from homology"/>
<accession>A0A386PTU2</accession>
<keyword evidence="2 4" id="KW-0547">Nucleotide-binding</keyword>
<comment type="catalytic activity">
    <reaction evidence="5">
        <text>(6S)-5-formyl-5,6,7,8-tetrahydrofolate + ATP = (6R)-5,10-methenyltetrahydrofolate + ADP + phosphate</text>
        <dbReference type="Rhea" id="RHEA:10488"/>
        <dbReference type="ChEBI" id="CHEBI:30616"/>
        <dbReference type="ChEBI" id="CHEBI:43474"/>
        <dbReference type="ChEBI" id="CHEBI:57455"/>
        <dbReference type="ChEBI" id="CHEBI:57457"/>
        <dbReference type="ChEBI" id="CHEBI:456216"/>
        <dbReference type="EC" id="6.3.3.2"/>
    </reaction>
</comment>
<evidence type="ECO:0000313" key="6">
    <source>
        <dbReference type="EMBL" id="AYE39444.1"/>
    </source>
</evidence>
<dbReference type="Proteomes" id="UP000267208">
    <property type="component" value="Chromosome"/>
</dbReference>
<keyword evidence="7" id="KW-1185">Reference proteome</keyword>
<evidence type="ECO:0000256" key="4">
    <source>
        <dbReference type="PIRSR" id="PIRSR006806-1"/>
    </source>
</evidence>
<dbReference type="PANTHER" id="PTHR23407">
    <property type="entry name" value="ATPASE INHIBITOR/5-FORMYLTETRAHYDROFOLATE CYCLO-LIGASE"/>
    <property type="match status" value="1"/>
</dbReference>
<keyword evidence="5" id="KW-0479">Metal-binding</keyword>
<dbReference type="EMBL" id="CP031933">
    <property type="protein sequence ID" value="AYE39444.1"/>
    <property type="molecule type" value="Genomic_DNA"/>
</dbReference>
<dbReference type="InterPro" id="IPR002698">
    <property type="entry name" value="FTHF_cligase"/>
</dbReference>
<feature type="binding site" evidence="4">
    <location>
        <position position="63"/>
    </location>
    <ligand>
        <name>substrate</name>
    </ligand>
</feature>
<reference evidence="7" key="1">
    <citation type="submission" date="2018-08" db="EMBL/GenBank/DDBJ databases">
        <title>Genome of Lactobacillus sp. HBUAS52074.</title>
        <authorList>
            <person name="Guo Z."/>
            <person name="Zhang Z.D."/>
        </authorList>
    </citation>
    <scope>NUCLEOTIDE SEQUENCE [LARGE SCALE GENOMIC DNA]</scope>
    <source>
        <strain evidence="7">HBUAS52074</strain>
    </source>
</reference>
<evidence type="ECO:0000256" key="5">
    <source>
        <dbReference type="RuleBase" id="RU361279"/>
    </source>
</evidence>
<dbReference type="InterPro" id="IPR024185">
    <property type="entry name" value="FTHF_cligase-like_sf"/>
</dbReference>
<keyword evidence="3 4" id="KW-0067">ATP-binding</keyword>
<dbReference type="OrthoDB" id="9801938at2"/>
<dbReference type="InterPro" id="IPR037171">
    <property type="entry name" value="NagB/RpiA_transferase-like"/>
</dbReference>
<dbReference type="Gene3D" id="3.40.50.10420">
    <property type="entry name" value="NagB/RpiA/CoA transferase-like"/>
    <property type="match status" value="1"/>
</dbReference>
<gene>
    <name evidence="6" type="ORF">D1B17_00930</name>
</gene>
<dbReference type="KEGG" id="lzh:D1B17_00930"/>
<feature type="binding site" evidence="4">
    <location>
        <begin position="140"/>
        <end position="148"/>
    </location>
    <ligand>
        <name>ATP</name>
        <dbReference type="ChEBI" id="CHEBI:30616"/>
    </ligand>
</feature>
<comment type="similarity">
    <text evidence="1 5">Belongs to the 5-formyltetrahydrofolate cyclo-ligase family.</text>
</comment>
<dbReference type="PIRSF" id="PIRSF006806">
    <property type="entry name" value="FTHF_cligase"/>
    <property type="match status" value="1"/>
</dbReference>
<dbReference type="GO" id="GO:0009396">
    <property type="term" value="P:folic acid-containing compound biosynthetic process"/>
    <property type="evidence" value="ECO:0007669"/>
    <property type="project" value="TreeGrafter"/>
</dbReference>
<comment type="cofactor">
    <cofactor evidence="5">
        <name>Mg(2+)</name>
        <dbReference type="ChEBI" id="CHEBI:18420"/>
    </cofactor>
</comment>
<evidence type="ECO:0000256" key="3">
    <source>
        <dbReference type="ARBA" id="ARBA00022840"/>
    </source>
</evidence>
<dbReference type="SUPFAM" id="SSF100950">
    <property type="entry name" value="NagB/RpiA/CoA transferase-like"/>
    <property type="match status" value="1"/>
</dbReference>
<dbReference type="EC" id="6.3.3.2" evidence="5"/>
<evidence type="ECO:0000256" key="2">
    <source>
        <dbReference type="ARBA" id="ARBA00022741"/>
    </source>
</evidence>
<keyword evidence="5" id="KW-0460">Magnesium</keyword>
<dbReference type="GO" id="GO:0030272">
    <property type="term" value="F:5-formyltetrahydrofolate cyclo-ligase activity"/>
    <property type="evidence" value="ECO:0007669"/>
    <property type="project" value="UniProtKB-EC"/>
</dbReference>
<keyword evidence="6" id="KW-0436">Ligase</keyword>
<sequence>MLNNGLEGELIDKKDLRKQQIKQLQKNQLKTRTEGVELLKKLQETPEWKNAKTIATTVSAPFEVPTTPIIEAAQAEGKQVYLPKTMPHRQMAFLPFTSSEDLVRSDFGIPEPVYDENLVNQEPDLVIVPGLAFAEDSNYRVGFGGGYYDRFLAKYSGKTVALVPSTMHFESADWEIKEHDIKIQRLILVD</sequence>
<dbReference type="Pfam" id="PF01812">
    <property type="entry name" value="5-FTHF_cyc-lig"/>
    <property type="match status" value="1"/>
</dbReference>
<evidence type="ECO:0000256" key="1">
    <source>
        <dbReference type="ARBA" id="ARBA00010638"/>
    </source>
</evidence>
<dbReference type="GO" id="GO:0035999">
    <property type="term" value="P:tetrahydrofolate interconversion"/>
    <property type="evidence" value="ECO:0007669"/>
    <property type="project" value="TreeGrafter"/>
</dbReference>
<organism evidence="6 7">
    <name type="scientific">Companilactobacillus zhachilii</name>
    <dbReference type="NCBI Taxonomy" id="2304606"/>
    <lineage>
        <taxon>Bacteria</taxon>
        <taxon>Bacillati</taxon>
        <taxon>Bacillota</taxon>
        <taxon>Bacilli</taxon>
        <taxon>Lactobacillales</taxon>
        <taxon>Lactobacillaceae</taxon>
        <taxon>Companilactobacillus</taxon>
    </lineage>
</organism>
<dbReference type="GO" id="GO:0046872">
    <property type="term" value="F:metal ion binding"/>
    <property type="evidence" value="ECO:0007669"/>
    <property type="project" value="UniProtKB-KW"/>
</dbReference>
<protein>
    <recommendedName>
        <fullName evidence="5">5-formyltetrahydrofolate cyclo-ligase</fullName>
        <ecNumber evidence="5">6.3.3.2</ecNumber>
    </recommendedName>
</protein>
<dbReference type="AlphaFoldDB" id="A0A386PTU2"/>
<feature type="binding site" evidence="4">
    <location>
        <position position="58"/>
    </location>
    <ligand>
        <name>substrate</name>
    </ligand>
</feature>
<name>A0A386PTU2_9LACO</name>
<dbReference type="RefSeq" id="WP_120144155.1">
    <property type="nucleotide sequence ID" value="NZ_CP031933.2"/>
</dbReference>
<dbReference type="GO" id="GO:0005524">
    <property type="term" value="F:ATP binding"/>
    <property type="evidence" value="ECO:0007669"/>
    <property type="project" value="UniProtKB-KW"/>
</dbReference>
<feature type="binding site" evidence="4">
    <location>
        <begin position="13"/>
        <end position="17"/>
    </location>
    <ligand>
        <name>ATP</name>
        <dbReference type="ChEBI" id="CHEBI:30616"/>
    </ligand>
</feature>
<dbReference type="PANTHER" id="PTHR23407:SF1">
    <property type="entry name" value="5-FORMYLTETRAHYDROFOLATE CYCLO-LIGASE"/>
    <property type="match status" value="1"/>
</dbReference>
<evidence type="ECO:0000313" key="7">
    <source>
        <dbReference type="Proteomes" id="UP000267208"/>
    </source>
</evidence>